<sequence length="1110" mass="124451">MLKILSLHDFESPAFGDVAAVGLIEGVVHYCTYDALQDEMQPFAKYLRDYPEVSITQEILATRETARTINADELFLPVHDSIFKKIANVWRERGLSEAIRFAAAADPEQITNVVHWIATRLNSILDLMDRGIYHRDVLPTSGNGSVADIVATRDWHTSLVRCLSWHPHCARLAVAMRDDRIRIFSQGLLGVPVLRHSRQKSVCCLSWRPHAGRELAVACYSGVLIWTIELGAASNLLSHAVLLNQRNHAPVTSVAWHPQGDLLASCSPTDLNIIIWNVSKEEGIPLKRIGGGGICFSCWSTCGLRLFSASCRKIFRVWNTGVSTTWHAERWTVPQGRVATACFGPNLTLLFAITEDPSTIFSLPLQNNIFDVKKANNNDIKIATRLIDLTKVNFSSENNDDYVTVGGRIVSMEWDLTGKYLAILFQDSPVIALVKTSLSHLSRIVEAQASCLIKGFTGEVPNCINFFQKSSSWICLTIAWSSGRVQHFPIVEKEEAEEMHLEDYHGERSEEDDVRRPVLEQDDFVDDSSLPDLMSMAMTGIGIDVVQPYCWTTSQMTDNSVFFSPLEISTDPRDYLDWDQVPVVFQYPSNGDGSPADSTCSEAITPTWSNANHGEDKSSDCRKLPSMGSAFSFSRTFNNTIFPEYGAESQDDYQDYPDCQEDMVSLLMSIQNDVTVQNFSPSIADEFDLSLIRGDPTSLLSNVDSPSSSSMTCLASDEQQEPFQSFNPPYYAVGHLVSSQQQSTTINLDGELVGAMDNFGNQVILPRNEGLLLGNNRRVTRSKIAETEKNDKSYDCARPVDDSLTLAYQCRWIDCGCAFTEQEGLVRHIERRHVESSSTNAHGHDEFACLWQGCPRARPFNARYKLLIHMRVHTQEKPNKCPFVGCKKAFSRLENLKIHQRSHTGERPYACQHNGCSKAFSNSSDRAKHQRTHYDRKPYACQISGCGKRYTDPSSLRKHLKNHTENSSTLSNLLSSDKVPMINVTAGAIGHKLNSTIPHRRNQDTCILDVETNHSSYKLSKTYVKEENALPDNTCQLNRISLNFDGNQQEYVPIESVRHLLINDITNIQNENTGFCVTAEDDVPDFHELDADIERQFHELSALNDAIFIG</sequence>
<dbReference type="Proteomes" id="UP000078540">
    <property type="component" value="Unassembled WGS sequence"/>
</dbReference>
<dbReference type="Pfam" id="PF25460">
    <property type="entry name" value="Beta-prop_Aladin"/>
    <property type="match status" value="1"/>
</dbReference>
<dbReference type="PROSITE" id="PS50157">
    <property type="entry name" value="ZINC_FINGER_C2H2_2"/>
    <property type="match status" value="5"/>
</dbReference>
<dbReference type="Pfam" id="PF23561">
    <property type="entry name" value="zf-C2H2_15"/>
    <property type="match status" value="1"/>
</dbReference>
<dbReference type="Gene3D" id="2.130.10.10">
    <property type="entry name" value="YVTN repeat-like/Quinoprotein amine dehydrogenase"/>
    <property type="match status" value="2"/>
</dbReference>
<comment type="subcellular location">
    <subcellularLocation>
        <location evidence="1">Nucleus</location>
    </subcellularLocation>
</comment>
<dbReference type="GO" id="GO:0000978">
    <property type="term" value="F:RNA polymerase II cis-regulatory region sequence-specific DNA binding"/>
    <property type="evidence" value="ECO:0007669"/>
    <property type="project" value="TreeGrafter"/>
</dbReference>
<dbReference type="InterPro" id="IPR057403">
    <property type="entry name" value="Beta-prop_Aladin"/>
</dbReference>
<dbReference type="Gene3D" id="3.30.160.60">
    <property type="entry name" value="Classic Zinc Finger"/>
    <property type="match status" value="5"/>
</dbReference>
<keyword evidence="5" id="KW-0862">Zinc</keyword>
<keyword evidence="2" id="KW-0479">Metal-binding</keyword>
<feature type="domain" description="C2H2-type" evidence="8">
    <location>
        <begin position="847"/>
        <end position="878"/>
    </location>
</feature>
<keyword evidence="4 7" id="KW-0863">Zinc-finger</keyword>
<name>A0A151I366_9HYME</name>
<dbReference type="SMART" id="SM00320">
    <property type="entry name" value="WD40"/>
    <property type="match status" value="4"/>
</dbReference>
<dbReference type="AlphaFoldDB" id="A0A151I366"/>
<dbReference type="SMART" id="SM00355">
    <property type="entry name" value="ZnF_C2H2"/>
    <property type="match status" value="5"/>
</dbReference>
<proteinExistence type="predicted"/>
<dbReference type="GO" id="GO:0140297">
    <property type="term" value="F:DNA-binding transcription factor binding"/>
    <property type="evidence" value="ECO:0007669"/>
    <property type="project" value="UniProtKB-ARBA"/>
</dbReference>
<evidence type="ECO:0000313" key="10">
    <source>
        <dbReference type="Proteomes" id="UP000078540"/>
    </source>
</evidence>
<organism evidence="9 10">
    <name type="scientific">Atta colombica</name>
    <dbReference type="NCBI Taxonomy" id="520822"/>
    <lineage>
        <taxon>Eukaryota</taxon>
        <taxon>Metazoa</taxon>
        <taxon>Ecdysozoa</taxon>
        <taxon>Arthropoda</taxon>
        <taxon>Hexapoda</taxon>
        <taxon>Insecta</taxon>
        <taxon>Pterygota</taxon>
        <taxon>Neoptera</taxon>
        <taxon>Endopterygota</taxon>
        <taxon>Hymenoptera</taxon>
        <taxon>Apocrita</taxon>
        <taxon>Aculeata</taxon>
        <taxon>Formicoidea</taxon>
        <taxon>Formicidae</taxon>
        <taxon>Myrmicinae</taxon>
        <taxon>Atta</taxon>
    </lineage>
</organism>
<dbReference type="InterPro" id="IPR036236">
    <property type="entry name" value="Znf_C2H2_sf"/>
</dbReference>
<gene>
    <name evidence="9" type="ORF">ALC53_06246</name>
</gene>
<evidence type="ECO:0000256" key="1">
    <source>
        <dbReference type="ARBA" id="ARBA00004123"/>
    </source>
</evidence>
<dbReference type="InterPro" id="IPR013087">
    <property type="entry name" value="Znf_C2H2_type"/>
</dbReference>
<evidence type="ECO:0000256" key="5">
    <source>
        <dbReference type="ARBA" id="ARBA00022833"/>
    </source>
</evidence>
<dbReference type="PANTHER" id="PTHR45718">
    <property type="entry name" value="TRANSCRIPTIONAL ACTIVATOR CUBITUS INTERRUPTUS"/>
    <property type="match status" value="1"/>
</dbReference>
<reference evidence="9 10" key="1">
    <citation type="submission" date="2015-09" db="EMBL/GenBank/DDBJ databases">
        <title>Atta colombica WGS genome.</title>
        <authorList>
            <person name="Nygaard S."/>
            <person name="Hu H."/>
            <person name="Boomsma J."/>
            <person name="Zhang G."/>
        </authorList>
    </citation>
    <scope>NUCLEOTIDE SEQUENCE [LARGE SCALE GENOMIC DNA]</scope>
    <source>
        <strain evidence="9">Treedump-2</strain>
        <tissue evidence="9">Whole body</tissue>
    </source>
</reference>
<dbReference type="FunFam" id="3.30.160.60:FF:000359">
    <property type="entry name" value="GLIS family zinc finger 2"/>
    <property type="match status" value="1"/>
</dbReference>
<evidence type="ECO:0000313" key="9">
    <source>
        <dbReference type="EMBL" id="KYM83270.1"/>
    </source>
</evidence>
<evidence type="ECO:0000259" key="8">
    <source>
        <dbReference type="PROSITE" id="PS50157"/>
    </source>
</evidence>
<feature type="domain" description="C2H2-type" evidence="8">
    <location>
        <begin position="879"/>
        <end position="908"/>
    </location>
</feature>
<evidence type="ECO:0000256" key="3">
    <source>
        <dbReference type="ARBA" id="ARBA00022737"/>
    </source>
</evidence>
<dbReference type="FunFam" id="3.30.160.60:FF:000031">
    <property type="entry name" value="GLI family zinc finger 3"/>
    <property type="match status" value="1"/>
</dbReference>
<dbReference type="Pfam" id="PF00096">
    <property type="entry name" value="zf-C2H2"/>
    <property type="match status" value="3"/>
</dbReference>
<dbReference type="SUPFAM" id="SSF101908">
    <property type="entry name" value="Putative isomerase YbhE"/>
    <property type="match status" value="1"/>
</dbReference>
<dbReference type="PANTHER" id="PTHR45718:SF7">
    <property type="entry name" value="C2H2-TYPE DOMAIN-CONTAINING PROTEIN"/>
    <property type="match status" value="1"/>
</dbReference>
<dbReference type="InterPro" id="IPR056436">
    <property type="entry name" value="Znf-C2H2_ZIC1-5/GLI1-3-like"/>
</dbReference>
<keyword evidence="6" id="KW-0539">Nucleus</keyword>
<dbReference type="GO" id="GO:0008270">
    <property type="term" value="F:zinc ion binding"/>
    <property type="evidence" value="ECO:0007669"/>
    <property type="project" value="UniProtKB-KW"/>
</dbReference>
<protein>
    <submittedName>
        <fullName evidence="9">Zinc finger protein GLIS3</fullName>
    </submittedName>
</protein>
<dbReference type="InterPro" id="IPR001680">
    <property type="entry name" value="WD40_rpt"/>
</dbReference>
<dbReference type="SUPFAM" id="SSF57667">
    <property type="entry name" value="beta-beta-alpha zinc fingers"/>
    <property type="match status" value="3"/>
</dbReference>
<keyword evidence="3" id="KW-0677">Repeat</keyword>
<dbReference type="InterPro" id="IPR015943">
    <property type="entry name" value="WD40/YVTN_repeat-like_dom_sf"/>
</dbReference>
<feature type="domain" description="C2H2-type" evidence="8">
    <location>
        <begin position="808"/>
        <end position="838"/>
    </location>
</feature>
<dbReference type="GO" id="GO:0005634">
    <property type="term" value="C:nucleus"/>
    <property type="evidence" value="ECO:0007669"/>
    <property type="project" value="UniProtKB-SubCell"/>
</dbReference>
<dbReference type="FunFam" id="3.30.160.60:FF:001102">
    <property type="entry name" value="Transcription factor IIIA"/>
    <property type="match status" value="1"/>
</dbReference>
<dbReference type="EMBL" id="KQ976499">
    <property type="protein sequence ID" value="KYM83270.1"/>
    <property type="molecule type" value="Genomic_DNA"/>
</dbReference>
<dbReference type="STRING" id="520822.A0A151I366"/>
<evidence type="ECO:0000256" key="6">
    <source>
        <dbReference type="ARBA" id="ARBA00023242"/>
    </source>
</evidence>
<dbReference type="FunFam" id="3.30.160.60:FF:000048">
    <property type="entry name" value="GLI family zinc finger 3"/>
    <property type="match status" value="1"/>
</dbReference>
<feature type="domain" description="C2H2-type" evidence="8">
    <location>
        <begin position="909"/>
        <end position="938"/>
    </location>
</feature>
<evidence type="ECO:0000256" key="4">
    <source>
        <dbReference type="ARBA" id="ARBA00022771"/>
    </source>
</evidence>
<dbReference type="GO" id="GO:0000981">
    <property type="term" value="F:DNA-binding transcription factor activity, RNA polymerase II-specific"/>
    <property type="evidence" value="ECO:0007669"/>
    <property type="project" value="TreeGrafter"/>
</dbReference>
<feature type="domain" description="C2H2-type" evidence="8">
    <location>
        <begin position="939"/>
        <end position="968"/>
    </location>
</feature>
<accession>A0A151I366</accession>
<keyword evidence="10" id="KW-1185">Reference proteome</keyword>
<evidence type="ECO:0000256" key="2">
    <source>
        <dbReference type="ARBA" id="ARBA00022723"/>
    </source>
</evidence>
<dbReference type="InterPro" id="IPR043359">
    <property type="entry name" value="GLI-like"/>
</dbReference>
<evidence type="ECO:0000256" key="7">
    <source>
        <dbReference type="PROSITE-ProRule" id="PRU00042"/>
    </source>
</evidence>
<dbReference type="PROSITE" id="PS00028">
    <property type="entry name" value="ZINC_FINGER_C2H2_1"/>
    <property type="match status" value="4"/>
</dbReference>